<keyword evidence="3 5" id="KW-0808">Transferase</keyword>
<dbReference type="GO" id="GO:0008173">
    <property type="term" value="F:RNA methyltransferase activity"/>
    <property type="evidence" value="ECO:0007669"/>
    <property type="project" value="InterPro"/>
</dbReference>
<dbReference type="Gene3D" id="3.40.1280.10">
    <property type="match status" value="1"/>
</dbReference>
<dbReference type="AlphaFoldDB" id="A0A179BCY2"/>
<dbReference type="Pfam" id="PF00588">
    <property type="entry name" value="SpoU_methylase"/>
    <property type="match status" value="1"/>
</dbReference>
<dbReference type="InterPro" id="IPR001537">
    <property type="entry name" value="SpoU_MeTrfase"/>
</dbReference>
<dbReference type="OrthoDB" id="5291381at2"/>
<evidence type="ECO:0000256" key="2">
    <source>
        <dbReference type="ARBA" id="ARBA00022603"/>
    </source>
</evidence>
<protein>
    <submittedName>
        <fullName evidence="5">23S rRNA (Guanosine(2251)-2'-O)-methyltransferase RlmB</fullName>
    </submittedName>
</protein>
<comment type="similarity">
    <text evidence="1">Belongs to the class IV-like SAM-binding methyltransferase superfamily. RNA methyltransferase TrmH family.</text>
</comment>
<dbReference type="FunFam" id="3.40.1280.10:FF:000008">
    <property type="entry name" value="Group 3 RNA methyltransferase TrmH"/>
    <property type="match status" value="1"/>
</dbReference>
<reference evidence="5 6" key="1">
    <citation type="submission" date="2016-04" db="EMBL/GenBank/DDBJ databases">
        <title>Acidithiobacillus ferrooxidans genome sequencing and assembly.</title>
        <authorList>
            <person name="Zhou Z."/>
        </authorList>
    </citation>
    <scope>NUCLEOTIDE SEQUENCE [LARGE SCALE GENOMIC DNA]</scope>
    <source>
        <strain evidence="5 6">BY0502</strain>
    </source>
</reference>
<dbReference type="InterPro" id="IPR029028">
    <property type="entry name" value="Alpha/beta_knot_MTases"/>
</dbReference>
<dbReference type="RefSeq" id="WP_064219544.1">
    <property type="nucleotide sequence ID" value="NZ_LVXZ01000131.1"/>
</dbReference>
<dbReference type="SUPFAM" id="SSF55315">
    <property type="entry name" value="L30e-like"/>
    <property type="match status" value="1"/>
</dbReference>
<dbReference type="EMBL" id="LVXZ01000131">
    <property type="protein sequence ID" value="OAP89557.1"/>
    <property type="molecule type" value="Genomic_DNA"/>
</dbReference>
<name>A0A179BCY2_ACIFR</name>
<evidence type="ECO:0000256" key="1">
    <source>
        <dbReference type="ARBA" id="ARBA00007228"/>
    </source>
</evidence>
<dbReference type="InterPro" id="IPR004441">
    <property type="entry name" value="rRNA_MeTrfase_TrmH"/>
</dbReference>
<dbReference type="InterPro" id="IPR029064">
    <property type="entry name" value="Ribosomal_eL30-like_sf"/>
</dbReference>
<keyword evidence="2 5" id="KW-0489">Methyltransferase</keyword>
<dbReference type="PANTHER" id="PTHR46429">
    <property type="entry name" value="23S RRNA (GUANOSINE-2'-O-)-METHYLTRANSFERASE RLMB"/>
    <property type="match status" value="1"/>
</dbReference>
<dbReference type="Gene3D" id="3.30.1330.30">
    <property type="match status" value="1"/>
</dbReference>
<dbReference type="InterPro" id="IPR029026">
    <property type="entry name" value="tRNA_m1G_MTases_N"/>
</dbReference>
<dbReference type="PANTHER" id="PTHR46429:SF1">
    <property type="entry name" value="23S RRNA (GUANOSINE-2'-O-)-METHYLTRANSFERASE RLMB"/>
    <property type="match status" value="1"/>
</dbReference>
<dbReference type="NCBIfam" id="TIGR00186">
    <property type="entry name" value="rRNA_methyl_3"/>
    <property type="match status" value="1"/>
</dbReference>
<dbReference type="Pfam" id="PF08032">
    <property type="entry name" value="SpoU_sub_bind"/>
    <property type="match status" value="1"/>
</dbReference>
<dbReference type="GO" id="GO:0032259">
    <property type="term" value="P:methylation"/>
    <property type="evidence" value="ECO:0007669"/>
    <property type="project" value="UniProtKB-KW"/>
</dbReference>
<accession>A0A179BCY2</accession>
<organism evidence="5 6">
    <name type="scientific">Acidithiobacillus ferrooxidans</name>
    <name type="common">Thiobacillus ferrooxidans</name>
    <dbReference type="NCBI Taxonomy" id="920"/>
    <lineage>
        <taxon>Bacteria</taxon>
        <taxon>Pseudomonadati</taxon>
        <taxon>Pseudomonadota</taxon>
        <taxon>Acidithiobacillia</taxon>
        <taxon>Acidithiobacillales</taxon>
        <taxon>Acidithiobacillaceae</taxon>
        <taxon>Acidithiobacillus</taxon>
    </lineage>
</organism>
<feature type="domain" description="RNA 2-O ribose methyltransferase substrate binding" evidence="4">
    <location>
        <begin position="5"/>
        <end position="80"/>
    </location>
</feature>
<evidence type="ECO:0000313" key="5">
    <source>
        <dbReference type="EMBL" id="OAP89557.1"/>
    </source>
</evidence>
<dbReference type="GO" id="GO:0003723">
    <property type="term" value="F:RNA binding"/>
    <property type="evidence" value="ECO:0007669"/>
    <property type="project" value="InterPro"/>
</dbReference>
<dbReference type="CDD" id="cd18103">
    <property type="entry name" value="SpoU-like_RlmB"/>
    <property type="match status" value="1"/>
</dbReference>
<sequence length="261" mass="28184">MTEESLYGIHAVSAALDSQELLELWVAIERRTDDRVAPLLQKAAEQHLPVNEWRSTALGRRLNTDKHQGVGGLLRDFPEQDFETILAQLAGRGFLLVLDGVLDPHNLGACLRSAEAAGVDAVILPKDNACPVNATVRKASAGSASRVPVCTVTNLSRTLSALQESGFWLVGMAGEGAQSLYTLDLKMPLVMVMGGEGKGLRRLTREHCDYLAHIPMMGAIESLNVSVATGICLFEAARQRRSLSPAQRVGQENWSESARGS</sequence>
<dbReference type="SUPFAM" id="SSF75217">
    <property type="entry name" value="alpha/beta knot"/>
    <property type="match status" value="1"/>
</dbReference>
<dbReference type="InterPro" id="IPR013123">
    <property type="entry name" value="SpoU_subst-bd"/>
</dbReference>
<dbReference type="GO" id="GO:0006396">
    <property type="term" value="P:RNA processing"/>
    <property type="evidence" value="ECO:0007669"/>
    <property type="project" value="InterPro"/>
</dbReference>
<proteinExistence type="inferred from homology"/>
<gene>
    <name evidence="5" type="ORF">A4H96_10460</name>
</gene>
<dbReference type="SMART" id="SM00967">
    <property type="entry name" value="SpoU_sub_bind"/>
    <property type="match status" value="1"/>
</dbReference>
<evidence type="ECO:0000259" key="4">
    <source>
        <dbReference type="SMART" id="SM00967"/>
    </source>
</evidence>
<evidence type="ECO:0000313" key="6">
    <source>
        <dbReference type="Proteomes" id="UP000078302"/>
    </source>
</evidence>
<keyword evidence="6" id="KW-1185">Reference proteome</keyword>
<comment type="caution">
    <text evidence="5">The sequence shown here is derived from an EMBL/GenBank/DDBJ whole genome shotgun (WGS) entry which is preliminary data.</text>
</comment>
<evidence type="ECO:0000256" key="3">
    <source>
        <dbReference type="ARBA" id="ARBA00022679"/>
    </source>
</evidence>
<dbReference type="Proteomes" id="UP000078302">
    <property type="component" value="Unassembled WGS sequence"/>
</dbReference>
<dbReference type="GO" id="GO:0005829">
    <property type="term" value="C:cytosol"/>
    <property type="evidence" value="ECO:0007669"/>
    <property type="project" value="TreeGrafter"/>
</dbReference>